<reference evidence="3" key="1">
    <citation type="journal article" date="2019" name="Int. J. Syst. Evol. Microbiol.">
        <title>The Global Catalogue of Microorganisms (GCM) 10K type strain sequencing project: providing services to taxonomists for standard genome sequencing and annotation.</title>
        <authorList>
            <consortium name="The Broad Institute Genomics Platform"/>
            <consortium name="The Broad Institute Genome Sequencing Center for Infectious Disease"/>
            <person name="Wu L."/>
            <person name="Ma J."/>
        </authorList>
    </citation>
    <scope>NUCLEOTIDE SEQUENCE [LARGE SCALE GENOMIC DNA]</scope>
    <source>
        <strain evidence="3">CCUG 36956</strain>
    </source>
</reference>
<keyword evidence="1" id="KW-0472">Membrane</keyword>
<gene>
    <name evidence="2" type="ORF">ACFQO0_15475</name>
</gene>
<protein>
    <submittedName>
        <fullName evidence="2">LapA family protein</fullName>
    </submittedName>
</protein>
<comment type="caution">
    <text evidence="2">The sequence shown here is derived from an EMBL/GenBank/DDBJ whole genome shotgun (WGS) entry which is preliminary data.</text>
</comment>
<proteinExistence type="predicted"/>
<feature type="transmembrane region" description="Helical" evidence="1">
    <location>
        <begin position="43"/>
        <end position="65"/>
    </location>
</feature>
<dbReference type="EMBL" id="JBHTCC010000004">
    <property type="protein sequence ID" value="MFC7299839.1"/>
    <property type="molecule type" value="Genomic_DNA"/>
</dbReference>
<name>A0ABW2J8K0_9BURK</name>
<sequence>MQIRTLLFVIILAAIATLAALNWTTFNTPTDLWLGVATVQAPLGLVMLGLTALLAAFFLALFIQLQSYSLLESRRHTKELQVQRERADQAEASRYTELRQFVELEMRAIDKQNLELRGTVLDRLDRLDTGIATAIEQSGNTVAAHIGELEDRLERGNNGITPNRLA</sequence>
<organism evidence="2 3">
    <name type="scientific">Herminiimonas aquatilis</name>
    <dbReference type="NCBI Taxonomy" id="345342"/>
    <lineage>
        <taxon>Bacteria</taxon>
        <taxon>Pseudomonadati</taxon>
        <taxon>Pseudomonadota</taxon>
        <taxon>Betaproteobacteria</taxon>
        <taxon>Burkholderiales</taxon>
        <taxon>Oxalobacteraceae</taxon>
        <taxon>Herminiimonas</taxon>
    </lineage>
</organism>
<evidence type="ECO:0000313" key="3">
    <source>
        <dbReference type="Proteomes" id="UP001596379"/>
    </source>
</evidence>
<evidence type="ECO:0000313" key="2">
    <source>
        <dbReference type="EMBL" id="MFC7299839.1"/>
    </source>
</evidence>
<dbReference type="RefSeq" id="WP_382236388.1">
    <property type="nucleotide sequence ID" value="NZ_JBHTCC010000004.1"/>
</dbReference>
<keyword evidence="1" id="KW-1133">Transmembrane helix</keyword>
<accession>A0ABW2J8K0</accession>
<keyword evidence="1" id="KW-0812">Transmembrane</keyword>
<dbReference type="Proteomes" id="UP001596379">
    <property type="component" value="Unassembled WGS sequence"/>
</dbReference>
<keyword evidence="3" id="KW-1185">Reference proteome</keyword>
<evidence type="ECO:0000256" key="1">
    <source>
        <dbReference type="SAM" id="Phobius"/>
    </source>
</evidence>